<dbReference type="InterPro" id="IPR052538">
    <property type="entry name" value="Flavonoid_dioxygenase-like"/>
</dbReference>
<comment type="caution">
    <text evidence="3">The sequence shown here is derived from an EMBL/GenBank/DDBJ whole genome shotgun (WGS) entry which is preliminary data.</text>
</comment>
<dbReference type="PANTHER" id="PTHR43346">
    <property type="entry name" value="LIGAND BINDING DOMAIN PROTEIN, PUTATIVE (AFU_ORTHOLOGUE AFUA_6G14370)-RELATED"/>
    <property type="match status" value="1"/>
</dbReference>
<dbReference type="InterPro" id="IPR013096">
    <property type="entry name" value="Cupin_2"/>
</dbReference>
<protein>
    <submittedName>
        <fullName evidence="3">Cupin domain-containing protein</fullName>
    </submittedName>
</protein>
<evidence type="ECO:0000256" key="1">
    <source>
        <dbReference type="SAM" id="MobiDB-lite"/>
    </source>
</evidence>
<dbReference type="InterPro" id="IPR011051">
    <property type="entry name" value="RmlC_Cupin_sf"/>
</dbReference>
<dbReference type="Pfam" id="PF07883">
    <property type="entry name" value="Cupin_2"/>
    <property type="match status" value="1"/>
</dbReference>
<gene>
    <name evidence="3" type="ORF">PBV87_08350</name>
</gene>
<dbReference type="Gene3D" id="2.60.120.10">
    <property type="entry name" value="Jelly Rolls"/>
    <property type="match status" value="1"/>
</dbReference>
<reference evidence="3" key="1">
    <citation type="journal article" date="2023" name="Int. J. Syst. Evol. Microbiol.">
        <title>&lt;i&gt;Holtiella tumoricola&lt;/i&gt; gen. nov. sp. nov., isolated from a human clinical sample.</title>
        <authorList>
            <person name="Allen-Vercoe E."/>
            <person name="Daigneault M.C."/>
            <person name="Vancuren S.J."/>
            <person name="Cochrane K."/>
            <person name="O'Neal L.L."/>
            <person name="Sankaranarayanan K."/>
            <person name="Lawson P.A."/>
        </authorList>
    </citation>
    <scope>NUCLEOTIDE SEQUENCE</scope>
    <source>
        <strain evidence="3">CC70A</strain>
    </source>
</reference>
<dbReference type="RefSeq" id="WP_271011870.1">
    <property type="nucleotide sequence ID" value="NZ_JAQIFT010000036.1"/>
</dbReference>
<name>A0AA42DMH5_9FIRM</name>
<dbReference type="CDD" id="cd02223">
    <property type="entry name" value="cupin_Bh2720-like"/>
    <property type="match status" value="1"/>
</dbReference>
<dbReference type="InterPro" id="IPR014710">
    <property type="entry name" value="RmlC-like_jellyroll"/>
</dbReference>
<sequence length="162" mass="18388">MSYFKQNSYQNPYRTRQYPSNTTQQIQDYGPYPFAVNIEQLTKGNNTFRTALWTGNHLQLTLMSLLPGEDIGLEMHPDTDQFIRIEDGKGLVMMGDTKDTPSFQQTVSADYAFVIPAGKWHNLINIGSKPLKLYSIYAPIQHPFGTVHETKADAEAAEQQNK</sequence>
<proteinExistence type="predicted"/>
<keyword evidence="4" id="KW-1185">Reference proteome</keyword>
<dbReference type="SUPFAM" id="SSF51182">
    <property type="entry name" value="RmlC-like cupins"/>
    <property type="match status" value="1"/>
</dbReference>
<evidence type="ECO:0000259" key="2">
    <source>
        <dbReference type="Pfam" id="PF07883"/>
    </source>
</evidence>
<dbReference type="EMBL" id="JAQIFT010000036">
    <property type="protein sequence ID" value="MDA3731486.1"/>
    <property type="molecule type" value="Genomic_DNA"/>
</dbReference>
<evidence type="ECO:0000313" key="3">
    <source>
        <dbReference type="EMBL" id="MDA3731486.1"/>
    </source>
</evidence>
<accession>A0AA42DMH5</accession>
<evidence type="ECO:0000313" key="4">
    <source>
        <dbReference type="Proteomes" id="UP001169242"/>
    </source>
</evidence>
<feature type="domain" description="Cupin type-2" evidence="2">
    <location>
        <begin position="62"/>
        <end position="137"/>
    </location>
</feature>
<organism evidence="3 4">
    <name type="scientific">Holtiella tumoricola</name>
    <dbReference type="NCBI Taxonomy" id="3018743"/>
    <lineage>
        <taxon>Bacteria</taxon>
        <taxon>Bacillati</taxon>
        <taxon>Bacillota</taxon>
        <taxon>Clostridia</taxon>
        <taxon>Lachnospirales</taxon>
        <taxon>Cellulosilyticaceae</taxon>
        <taxon>Holtiella</taxon>
    </lineage>
</organism>
<feature type="region of interest" description="Disordered" evidence="1">
    <location>
        <begin position="1"/>
        <end position="24"/>
    </location>
</feature>
<dbReference type="PANTHER" id="PTHR43346:SF1">
    <property type="entry name" value="QUERCETIN 2,3-DIOXYGENASE-RELATED"/>
    <property type="match status" value="1"/>
</dbReference>
<dbReference type="Proteomes" id="UP001169242">
    <property type="component" value="Unassembled WGS sequence"/>
</dbReference>
<dbReference type="AlphaFoldDB" id="A0AA42DMH5"/>